<dbReference type="SMART" id="SM00213">
    <property type="entry name" value="UBQ"/>
    <property type="match status" value="1"/>
</dbReference>
<feature type="domain" description="Ubiquitin-like" evidence="2">
    <location>
        <begin position="1"/>
        <end position="71"/>
    </location>
</feature>
<dbReference type="AlphaFoldDB" id="A0A8H6ZVC2"/>
<dbReference type="GO" id="GO:0005634">
    <property type="term" value="C:nucleus"/>
    <property type="evidence" value="ECO:0007669"/>
    <property type="project" value="TreeGrafter"/>
</dbReference>
<dbReference type="GeneID" id="59377257"/>
<dbReference type="InterPro" id="IPR000626">
    <property type="entry name" value="Ubiquitin-like_dom"/>
</dbReference>
<dbReference type="PROSITE" id="PS51035">
    <property type="entry name" value="BAG"/>
    <property type="match status" value="1"/>
</dbReference>
<dbReference type="SMR" id="A0A8H6ZVC2"/>
<dbReference type="PANTHER" id="PTHR12329">
    <property type="entry name" value="BCL2-ASSOCIATED ATHANOGENE"/>
    <property type="match status" value="1"/>
</dbReference>
<keyword evidence="5" id="KW-1185">Reference proteome</keyword>
<dbReference type="Pfam" id="PF02179">
    <property type="entry name" value="BAG"/>
    <property type="match status" value="1"/>
</dbReference>
<dbReference type="Proteomes" id="UP000623687">
    <property type="component" value="Unassembled WGS sequence"/>
</dbReference>
<dbReference type="SMART" id="SM00264">
    <property type="entry name" value="BAG"/>
    <property type="match status" value="1"/>
</dbReference>
<evidence type="ECO:0000256" key="1">
    <source>
        <dbReference type="ARBA" id="ARBA00023186"/>
    </source>
</evidence>
<sequence length="169" mass="18464">MTLTIKFGREKLAVELSTATQSLADLRKAIAEKTHLPPNSFKLIHAGAVMKDDAATLSTYKLHDKSTIVLIPSSPPPQPTTTAINAELSRVRNKLKPDVTSFVQGSAENAAKEHTRLSELLLQSLLALDGLDTAKMTDDARLERKAAVNEVQDLLDQLDGAWREQKPKA</sequence>
<evidence type="ECO:0000313" key="5">
    <source>
        <dbReference type="Proteomes" id="UP000623687"/>
    </source>
</evidence>
<protein>
    <recommendedName>
        <fullName evidence="6">BAG domain-containing protein</fullName>
    </recommendedName>
</protein>
<dbReference type="InterPro" id="IPR036533">
    <property type="entry name" value="BAG_dom_sf"/>
</dbReference>
<evidence type="ECO:0000313" key="4">
    <source>
        <dbReference type="EMBL" id="KAF7428218.1"/>
    </source>
</evidence>
<dbReference type="InterPro" id="IPR029071">
    <property type="entry name" value="Ubiquitin-like_domsf"/>
</dbReference>
<proteinExistence type="predicted"/>
<name>A0A8H6ZVC2_PLEOS</name>
<evidence type="ECO:0000259" key="3">
    <source>
        <dbReference type="PROSITE" id="PS51035"/>
    </source>
</evidence>
<dbReference type="SUPFAM" id="SSF54236">
    <property type="entry name" value="Ubiquitin-like"/>
    <property type="match status" value="1"/>
</dbReference>
<keyword evidence="1" id="KW-0143">Chaperone</keyword>
<dbReference type="GO" id="GO:0050821">
    <property type="term" value="P:protein stabilization"/>
    <property type="evidence" value="ECO:0007669"/>
    <property type="project" value="TreeGrafter"/>
</dbReference>
<dbReference type="PANTHER" id="PTHR12329:SF16">
    <property type="entry name" value="BAG FAMILY MOLECULAR CHAPERONE REGULATOR 1"/>
    <property type="match status" value="1"/>
</dbReference>
<evidence type="ECO:0000259" key="2">
    <source>
        <dbReference type="PROSITE" id="PS50053"/>
    </source>
</evidence>
<dbReference type="VEuPathDB" id="FungiDB:PC9H_007439"/>
<dbReference type="SUPFAM" id="SSF63491">
    <property type="entry name" value="BAG domain"/>
    <property type="match status" value="1"/>
</dbReference>
<dbReference type="PROSITE" id="PS50053">
    <property type="entry name" value="UBIQUITIN_2"/>
    <property type="match status" value="1"/>
</dbReference>
<dbReference type="GO" id="GO:0016020">
    <property type="term" value="C:membrane"/>
    <property type="evidence" value="ECO:0007669"/>
    <property type="project" value="TreeGrafter"/>
</dbReference>
<dbReference type="GO" id="GO:0000774">
    <property type="term" value="F:adenyl-nucleotide exchange factor activity"/>
    <property type="evidence" value="ECO:0007669"/>
    <property type="project" value="TreeGrafter"/>
</dbReference>
<feature type="domain" description="BAG" evidence="3">
    <location>
        <begin position="83"/>
        <end position="162"/>
    </location>
</feature>
<dbReference type="RefSeq" id="XP_036630590.1">
    <property type="nucleotide sequence ID" value="XM_036776970.1"/>
</dbReference>
<comment type="caution">
    <text evidence="4">The sequence shown here is derived from an EMBL/GenBank/DDBJ whole genome shotgun (WGS) entry which is preliminary data.</text>
</comment>
<dbReference type="Gene3D" id="1.20.58.120">
    <property type="entry name" value="BAG domain"/>
    <property type="match status" value="1"/>
</dbReference>
<dbReference type="GO" id="GO:0005829">
    <property type="term" value="C:cytosol"/>
    <property type="evidence" value="ECO:0007669"/>
    <property type="project" value="TreeGrafter"/>
</dbReference>
<dbReference type="Gene3D" id="3.10.20.90">
    <property type="entry name" value="Phosphatidylinositol 3-kinase Catalytic Subunit, Chain A, domain 1"/>
    <property type="match status" value="1"/>
</dbReference>
<dbReference type="InterPro" id="IPR039773">
    <property type="entry name" value="BAG_chaperone_regulator"/>
</dbReference>
<dbReference type="EMBL" id="JACETU010000005">
    <property type="protein sequence ID" value="KAF7428218.1"/>
    <property type="molecule type" value="Genomic_DNA"/>
</dbReference>
<reference evidence="4" key="1">
    <citation type="submission" date="2019-07" db="EMBL/GenBank/DDBJ databases">
        <authorList>
            <person name="Palmer J.M."/>
        </authorList>
    </citation>
    <scope>NUCLEOTIDE SEQUENCE</scope>
    <source>
        <strain evidence="4">PC9</strain>
    </source>
</reference>
<dbReference type="Pfam" id="PF00240">
    <property type="entry name" value="ubiquitin"/>
    <property type="match status" value="1"/>
</dbReference>
<accession>A0A8H6ZVC2</accession>
<dbReference type="GO" id="GO:0051087">
    <property type="term" value="F:protein-folding chaperone binding"/>
    <property type="evidence" value="ECO:0007669"/>
    <property type="project" value="InterPro"/>
</dbReference>
<dbReference type="OrthoDB" id="417450at2759"/>
<organism evidence="4 5">
    <name type="scientific">Pleurotus ostreatus</name>
    <name type="common">Oyster mushroom</name>
    <name type="synonym">White-rot fungus</name>
    <dbReference type="NCBI Taxonomy" id="5322"/>
    <lineage>
        <taxon>Eukaryota</taxon>
        <taxon>Fungi</taxon>
        <taxon>Dikarya</taxon>
        <taxon>Basidiomycota</taxon>
        <taxon>Agaricomycotina</taxon>
        <taxon>Agaricomycetes</taxon>
        <taxon>Agaricomycetidae</taxon>
        <taxon>Agaricales</taxon>
        <taxon>Pleurotineae</taxon>
        <taxon>Pleurotaceae</taxon>
        <taxon>Pleurotus</taxon>
    </lineage>
</organism>
<evidence type="ECO:0008006" key="6">
    <source>
        <dbReference type="Google" id="ProtNLM"/>
    </source>
</evidence>
<dbReference type="InterPro" id="IPR003103">
    <property type="entry name" value="BAG_domain"/>
</dbReference>
<gene>
    <name evidence="4" type="ORF">PC9H_007439</name>
</gene>